<evidence type="ECO:0000256" key="1">
    <source>
        <dbReference type="SAM" id="MobiDB-lite"/>
    </source>
</evidence>
<evidence type="ECO:0000259" key="2">
    <source>
        <dbReference type="PROSITE" id="PS50888"/>
    </source>
</evidence>
<dbReference type="SUPFAM" id="SSF55785">
    <property type="entry name" value="PYP-like sensor domain (PAS domain)"/>
    <property type="match status" value="1"/>
</dbReference>
<dbReference type="AlphaFoldDB" id="A0A9N8DZJ7"/>
<gene>
    <name evidence="3" type="ORF">SEMRO_503_G155830.1</name>
</gene>
<proteinExistence type="predicted"/>
<dbReference type="SUPFAM" id="SSF47459">
    <property type="entry name" value="HLH, helix-loop-helix DNA-binding domain"/>
    <property type="match status" value="1"/>
</dbReference>
<feature type="compositionally biased region" description="Polar residues" evidence="1">
    <location>
        <begin position="269"/>
        <end position="290"/>
    </location>
</feature>
<dbReference type="CDD" id="cd00083">
    <property type="entry name" value="bHLH_SF"/>
    <property type="match status" value="1"/>
</dbReference>
<dbReference type="OrthoDB" id="206680at2759"/>
<dbReference type="GO" id="GO:0046983">
    <property type="term" value="F:protein dimerization activity"/>
    <property type="evidence" value="ECO:0007669"/>
    <property type="project" value="InterPro"/>
</dbReference>
<dbReference type="InterPro" id="IPR011598">
    <property type="entry name" value="bHLH_dom"/>
</dbReference>
<accession>A0A9N8DZJ7</accession>
<protein>
    <recommendedName>
        <fullName evidence="2">BHLH domain-containing protein</fullName>
    </recommendedName>
</protein>
<feature type="region of interest" description="Disordered" evidence="1">
    <location>
        <begin position="235"/>
        <end position="304"/>
    </location>
</feature>
<dbReference type="InterPro" id="IPR035965">
    <property type="entry name" value="PAS-like_dom_sf"/>
</dbReference>
<sequence length="578" mass="60602">MEAAARTLAQAHHAAQPQQQAAATAAPTQAAPAHAPAAISIAPTFIAPAGGLEGYDMSSLDQLQAHALQLSASAGLTNLLLPAAAGQHAQQAAAAQQAQGTAQAAKAHQSFIFLQPAGATHGLPALAALGAAPTHAGQAPAPGSAQQTQSYIIAGPNGAPTSITAPAGLGHQIFAAATAGGPATLAIAPNGTLQSQHQSYSSAGIPIPMPMLIPQPQQQQQQATQIALQQQPQFAPLQPAPPPTAAAPDDATGAAAAALAGTKRMHDSSVVSQSTASLESNPGSTLHSSASNGSLIGGSTNGNSSSMNMNMNDFPEFQLRNKDGSIITEKDLEKMSPAERRRYERNLREQQRSFRISQQIQQLRDVLSESKVPFKPNKYSILVSVADYIKQLQTRAIMLDSEHKKLFKTIQETNEMVASGQIPDASPAPADGAINGEKEGTGAQATNEQGELLFVQGLDYQAVFEQTPTANGVASIDGRILTCNKELESILETTREHIERQSLFTLVQNHQEIFEAMAELLKRADALSNGSLKADPVQLLYWSGRVVTPTEKKLGMHITLACTKDGSPKFFSFCMSPA</sequence>
<evidence type="ECO:0000313" key="4">
    <source>
        <dbReference type="Proteomes" id="UP001153069"/>
    </source>
</evidence>
<reference evidence="3" key="1">
    <citation type="submission" date="2020-06" db="EMBL/GenBank/DDBJ databases">
        <authorList>
            <consortium name="Plant Systems Biology data submission"/>
        </authorList>
    </citation>
    <scope>NUCLEOTIDE SEQUENCE</scope>
    <source>
        <strain evidence="3">D6</strain>
    </source>
</reference>
<feature type="compositionally biased region" description="Low complexity" evidence="1">
    <location>
        <begin position="246"/>
        <end position="262"/>
    </location>
</feature>
<dbReference type="Pfam" id="PF00010">
    <property type="entry name" value="HLH"/>
    <property type="match status" value="1"/>
</dbReference>
<organism evidence="3 4">
    <name type="scientific">Seminavis robusta</name>
    <dbReference type="NCBI Taxonomy" id="568900"/>
    <lineage>
        <taxon>Eukaryota</taxon>
        <taxon>Sar</taxon>
        <taxon>Stramenopiles</taxon>
        <taxon>Ochrophyta</taxon>
        <taxon>Bacillariophyta</taxon>
        <taxon>Bacillariophyceae</taxon>
        <taxon>Bacillariophycidae</taxon>
        <taxon>Naviculales</taxon>
        <taxon>Naviculaceae</taxon>
        <taxon>Seminavis</taxon>
    </lineage>
</organism>
<feature type="domain" description="BHLH" evidence="2">
    <location>
        <begin position="340"/>
        <end position="392"/>
    </location>
</feature>
<dbReference type="Proteomes" id="UP001153069">
    <property type="component" value="Unassembled WGS sequence"/>
</dbReference>
<comment type="caution">
    <text evidence="3">The sequence shown here is derived from an EMBL/GenBank/DDBJ whole genome shotgun (WGS) entry which is preliminary data.</text>
</comment>
<feature type="region of interest" description="Disordered" evidence="1">
    <location>
        <begin position="1"/>
        <end position="29"/>
    </location>
</feature>
<dbReference type="PROSITE" id="PS50888">
    <property type="entry name" value="BHLH"/>
    <property type="match status" value="1"/>
</dbReference>
<name>A0A9N8DZJ7_9STRA</name>
<dbReference type="EMBL" id="CAICTM010000502">
    <property type="protein sequence ID" value="CAB9511791.1"/>
    <property type="molecule type" value="Genomic_DNA"/>
</dbReference>
<dbReference type="Gene3D" id="4.10.280.10">
    <property type="entry name" value="Helix-loop-helix DNA-binding domain"/>
    <property type="match status" value="1"/>
</dbReference>
<keyword evidence="4" id="KW-1185">Reference proteome</keyword>
<evidence type="ECO:0000313" key="3">
    <source>
        <dbReference type="EMBL" id="CAB9511791.1"/>
    </source>
</evidence>
<dbReference type="Gene3D" id="3.30.450.20">
    <property type="entry name" value="PAS domain"/>
    <property type="match status" value="1"/>
</dbReference>
<dbReference type="SMART" id="SM00353">
    <property type="entry name" value="HLH"/>
    <property type="match status" value="1"/>
</dbReference>
<dbReference type="InterPro" id="IPR036638">
    <property type="entry name" value="HLH_DNA-bd_sf"/>
</dbReference>